<dbReference type="InterPro" id="IPR036291">
    <property type="entry name" value="NAD(P)-bd_dom_sf"/>
</dbReference>
<comment type="caution">
    <text evidence="2">The sequence shown here is derived from an EMBL/GenBank/DDBJ whole genome shotgun (WGS) entry which is preliminary data.</text>
</comment>
<dbReference type="RefSeq" id="WP_121432479.1">
    <property type="nucleotide sequence ID" value="NZ_RBWU01000001.1"/>
</dbReference>
<dbReference type="AlphaFoldDB" id="A0A495QXM4"/>
<organism evidence="2 3">
    <name type="scientific">Actinomadura pelletieri DSM 43383</name>
    <dbReference type="NCBI Taxonomy" id="1120940"/>
    <lineage>
        <taxon>Bacteria</taxon>
        <taxon>Bacillati</taxon>
        <taxon>Actinomycetota</taxon>
        <taxon>Actinomycetes</taxon>
        <taxon>Streptosporangiales</taxon>
        <taxon>Thermomonosporaceae</taxon>
        <taxon>Actinomadura</taxon>
    </lineage>
</organism>
<dbReference type="EMBL" id="RBWU01000001">
    <property type="protein sequence ID" value="RKS78872.1"/>
    <property type="molecule type" value="Genomic_DNA"/>
</dbReference>
<sequence>MTDVTVLGAGFMGAAIVRVLMERGRTVTVWNRTSTKTRPLREGGATVAEGFEEALAVSPVTISMLSDYAALAERLEPVASLQGVDLVNLTTGQPQEADELEASSFYTLGRLRSKRYLDN</sequence>
<dbReference type="Pfam" id="PF03446">
    <property type="entry name" value="NAD_binding_2"/>
    <property type="match status" value="1"/>
</dbReference>
<evidence type="ECO:0000313" key="2">
    <source>
        <dbReference type="EMBL" id="RKS78872.1"/>
    </source>
</evidence>
<dbReference type="OrthoDB" id="3185659at2"/>
<dbReference type="GO" id="GO:0050661">
    <property type="term" value="F:NADP binding"/>
    <property type="evidence" value="ECO:0007669"/>
    <property type="project" value="InterPro"/>
</dbReference>
<name>A0A495QXM4_9ACTN</name>
<gene>
    <name evidence="2" type="ORF">BZB76_0306</name>
</gene>
<dbReference type="PANTHER" id="PTHR43580">
    <property type="entry name" value="OXIDOREDUCTASE GLYR1-RELATED"/>
    <property type="match status" value="1"/>
</dbReference>
<accession>A0A495QXM4</accession>
<dbReference type="Proteomes" id="UP000274601">
    <property type="component" value="Unassembled WGS sequence"/>
</dbReference>
<keyword evidence="3" id="KW-1185">Reference proteome</keyword>
<reference evidence="2 3" key="1">
    <citation type="submission" date="2018-10" db="EMBL/GenBank/DDBJ databases">
        <title>Genomic Encyclopedia of Archaeal and Bacterial Type Strains, Phase II (KMG-II): from individual species to whole genera.</title>
        <authorList>
            <person name="Goeker M."/>
        </authorList>
    </citation>
    <scope>NUCLEOTIDE SEQUENCE [LARGE SCALE GENOMIC DNA]</scope>
    <source>
        <strain evidence="2 3">DSM 43383</strain>
    </source>
</reference>
<evidence type="ECO:0000259" key="1">
    <source>
        <dbReference type="Pfam" id="PF03446"/>
    </source>
</evidence>
<feature type="domain" description="6-phosphogluconate dehydrogenase NADP-binding" evidence="1">
    <location>
        <begin position="4"/>
        <end position="101"/>
    </location>
</feature>
<dbReference type="SUPFAM" id="SSF51735">
    <property type="entry name" value="NAD(P)-binding Rossmann-fold domains"/>
    <property type="match status" value="1"/>
</dbReference>
<protein>
    <submittedName>
        <fullName evidence="2">6-phosphogluconate dehydrogenase-like protein</fullName>
    </submittedName>
</protein>
<proteinExistence type="predicted"/>
<dbReference type="InterPro" id="IPR051265">
    <property type="entry name" value="HIBADH-related_NP60_sf"/>
</dbReference>
<dbReference type="Gene3D" id="3.40.50.720">
    <property type="entry name" value="NAD(P)-binding Rossmann-like Domain"/>
    <property type="match status" value="1"/>
</dbReference>
<evidence type="ECO:0000313" key="3">
    <source>
        <dbReference type="Proteomes" id="UP000274601"/>
    </source>
</evidence>
<dbReference type="PANTHER" id="PTHR43580:SF2">
    <property type="entry name" value="CYTOKINE-LIKE NUCLEAR FACTOR N-PAC"/>
    <property type="match status" value="1"/>
</dbReference>
<dbReference type="InterPro" id="IPR006115">
    <property type="entry name" value="6PGDH_NADP-bd"/>
</dbReference>